<feature type="region of interest" description="Disordered" evidence="1">
    <location>
        <begin position="209"/>
        <end position="255"/>
    </location>
</feature>
<comment type="caution">
    <text evidence="2">The sequence shown here is derived from an EMBL/GenBank/DDBJ whole genome shotgun (WGS) entry which is preliminary data.</text>
</comment>
<dbReference type="EMBL" id="DUAV01000003">
    <property type="protein sequence ID" value="HIG62947.1"/>
    <property type="molecule type" value="Genomic_DNA"/>
</dbReference>
<name>A0A7C8DCG0_9ARCH</name>
<reference evidence="3" key="1">
    <citation type="journal article" date="2019" name="bioRxiv">
        <title>Genome diversification in globally distributed novel marine Proteobacteria is linked to environmental adaptation.</title>
        <authorList>
            <person name="Zhou Z."/>
            <person name="Tran P.Q."/>
            <person name="Kieft K."/>
            <person name="Anantharaman K."/>
        </authorList>
    </citation>
    <scope>NUCLEOTIDE SEQUENCE [LARGE SCALE GENOMIC DNA]</scope>
</reference>
<protein>
    <submittedName>
        <fullName evidence="2">Uncharacterized protein</fullName>
    </submittedName>
</protein>
<organism evidence="2 3">
    <name type="scientific">Marine Group III euryarchaeote</name>
    <dbReference type="NCBI Taxonomy" id="2173149"/>
    <lineage>
        <taxon>Archaea</taxon>
        <taxon>Methanobacteriati</taxon>
        <taxon>Thermoplasmatota</taxon>
        <taxon>Thermoplasmata</taxon>
        <taxon>Candidatus Thermoprofundales</taxon>
    </lineage>
</organism>
<accession>A0A7C8DCG0</accession>
<evidence type="ECO:0000313" key="2">
    <source>
        <dbReference type="EMBL" id="HIG62947.1"/>
    </source>
</evidence>
<feature type="compositionally biased region" description="Basic residues" evidence="1">
    <location>
        <begin position="298"/>
        <end position="321"/>
    </location>
</feature>
<proteinExistence type="predicted"/>
<evidence type="ECO:0000256" key="1">
    <source>
        <dbReference type="SAM" id="MobiDB-lite"/>
    </source>
</evidence>
<feature type="region of interest" description="Disordered" evidence="1">
    <location>
        <begin position="268"/>
        <end position="346"/>
    </location>
</feature>
<gene>
    <name evidence="2" type="ORF">EYQ16_00255</name>
</gene>
<dbReference type="AlphaFoldDB" id="A0A7C8DCG0"/>
<sequence>MLISNLSRTGGYSVLLLALLALGMPAASADITVYINEELMGEHNENTVTVGSGREIKIWIDLTDSHKENVSRLVVVGEYLDTARDLITGVASYDTPDDNDIPPDYDRYYVKWPGTGTNGYARDGAFIGMLKVTVQAQHDNGSLLGENIMFVSVKAVEEDGVSLSLPDLAGIVEKLPYAIGGILLVVVIGYGVSRLLAPEELVPQKSEEYDPLKESMMGTGHEVELPSTEDDDDDDDEYEDDDDIDDSIGADVPEQGLSETELLAQLTSGAELADSSKEDAEDGAGDDAAPPTAAAAPVRRKVKKKPVRKAKRSGRKVKRKATAPAAGKPPKPSGKPPAPKDAGFHCSKDGSALQHWPDSGYATDYYCQKCEEYVAPVEQHAGDRQITCPNCDRKHAIPPETIKFICQCGRRIRLG</sequence>
<dbReference type="Proteomes" id="UP000589516">
    <property type="component" value="Unassembled WGS sequence"/>
</dbReference>
<feature type="compositionally biased region" description="Acidic residues" evidence="1">
    <location>
        <begin position="227"/>
        <end position="248"/>
    </location>
</feature>
<feature type="compositionally biased region" description="Pro residues" evidence="1">
    <location>
        <begin position="327"/>
        <end position="339"/>
    </location>
</feature>
<evidence type="ECO:0000313" key="3">
    <source>
        <dbReference type="Proteomes" id="UP000589516"/>
    </source>
</evidence>
<feature type="compositionally biased region" description="Low complexity" evidence="1">
    <location>
        <begin position="286"/>
        <end position="297"/>
    </location>
</feature>